<sequence>MMDRDYDVIVVGGGGAGLAAALMASAQGASCIIVEADGKLGGATAQSGGVFYAAGTQVQRAAGIMDDTPQALYDYLMTLNRWKMRPDLVRYYAEHAAEALEWLMELGTEFPEQWLVRSGVDSVARGHSSQGAGSGIADALINAAGAKGIETAYGSRVEELLFEDGRVVGIRAAGAELRAPTVIITTGGFGNNPQMLQRLYPSAACHGDWTWAVHKDVPFVLGDGINLAESIGAAVVGHDCGLLLPTSGFSKSLEAFLPPWIIAVNKEGSRFMSELSPYSVCGYLLNEQTERRAWAIFDEQALVQASTNTKYLDPYNAGISIPTWEEPTLREQVRKGRVKVANTLRELAEQVGIDGIALEQTAAVYNRDCANGCDSQFFKQAPAYFPVQQAPFYAVEIRSAIIGLTAAGLDIDSQARVLDGHKRPIPGLYAAGEVLGCFQGERYGGGGLSIGNAVVFGRLAGIEAARDALANPEGA</sequence>
<dbReference type="AlphaFoldDB" id="A0A1H7BQ21"/>
<dbReference type="SUPFAM" id="SSF56425">
    <property type="entry name" value="Succinate dehydrogenase/fumarate reductase flavoprotein, catalytic domain"/>
    <property type="match status" value="1"/>
</dbReference>
<dbReference type="PRINTS" id="PR00368">
    <property type="entry name" value="FADPNR"/>
</dbReference>
<keyword evidence="3" id="KW-0274">FAD</keyword>
<reference evidence="7" key="1">
    <citation type="submission" date="2016-10" db="EMBL/GenBank/DDBJ databases">
        <authorList>
            <person name="Varghese N."/>
            <person name="Submissions S."/>
        </authorList>
    </citation>
    <scope>NUCLEOTIDE SEQUENCE [LARGE SCALE GENOMIC DNA]</scope>
    <source>
        <strain evidence="7">LMG 25967</strain>
    </source>
</reference>
<dbReference type="PANTHER" id="PTHR43400">
    <property type="entry name" value="FUMARATE REDUCTASE"/>
    <property type="match status" value="1"/>
</dbReference>
<keyword evidence="2" id="KW-0285">Flavoprotein</keyword>
<dbReference type="EMBL" id="FNZE01000017">
    <property type="protein sequence ID" value="SEJ76400.1"/>
    <property type="molecule type" value="Genomic_DNA"/>
</dbReference>
<protein>
    <submittedName>
        <fullName evidence="6">Fumarate reductase flavoprotein subunit</fullName>
    </submittedName>
</protein>
<accession>A0A1H7BQ21</accession>
<dbReference type="InterPro" id="IPR027477">
    <property type="entry name" value="Succ_DH/fumarate_Rdtase_cat_sf"/>
</dbReference>
<keyword evidence="4" id="KW-0560">Oxidoreductase</keyword>
<dbReference type="SUPFAM" id="SSF51905">
    <property type="entry name" value="FAD/NAD(P)-binding domain"/>
    <property type="match status" value="1"/>
</dbReference>
<dbReference type="GO" id="GO:0016491">
    <property type="term" value="F:oxidoreductase activity"/>
    <property type="evidence" value="ECO:0007669"/>
    <property type="project" value="UniProtKB-KW"/>
</dbReference>
<evidence type="ECO:0000256" key="1">
    <source>
        <dbReference type="ARBA" id="ARBA00001974"/>
    </source>
</evidence>
<dbReference type="Proteomes" id="UP000242930">
    <property type="component" value="Unassembled WGS sequence"/>
</dbReference>
<evidence type="ECO:0000313" key="7">
    <source>
        <dbReference type="Proteomes" id="UP000242930"/>
    </source>
</evidence>
<comment type="cofactor">
    <cofactor evidence="1">
        <name>FAD</name>
        <dbReference type="ChEBI" id="CHEBI:57692"/>
    </cofactor>
</comment>
<name>A0A1H7BQ21_9PSED</name>
<dbReference type="PANTHER" id="PTHR43400:SF10">
    <property type="entry name" value="3-OXOSTEROID 1-DEHYDROGENASE"/>
    <property type="match status" value="1"/>
</dbReference>
<dbReference type="Pfam" id="PF00890">
    <property type="entry name" value="FAD_binding_2"/>
    <property type="match status" value="1"/>
</dbReference>
<dbReference type="STRING" id="915471.SAMN05216201_11723"/>
<keyword evidence="7" id="KW-1185">Reference proteome</keyword>
<organism evidence="6 7">
    <name type="scientific">Pseudomonas linyingensis</name>
    <dbReference type="NCBI Taxonomy" id="915471"/>
    <lineage>
        <taxon>Bacteria</taxon>
        <taxon>Pseudomonadati</taxon>
        <taxon>Pseudomonadota</taxon>
        <taxon>Gammaproteobacteria</taxon>
        <taxon>Pseudomonadales</taxon>
        <taxon>Pseudomonadaceae</taxon>
        <taxon>Pseudomonas</taxon>
    </lineage>
</organism>
<dbReference type="Gene3D" id="3.90.700.10">
    <property type="entry name" value="Succinate dehydrogenase/fumarate reductase flavoprotein, catalytic domain"/>
    <property type="match status" value="1"/>
</dbReference>
<dbReference type="GO" id="GO:0008202">
    <property type="term" value="P:steroid metabolic process"/>
    <property type="evidence" value="ECO:0007669"/>
    <property type="project" value="UniProtKB-ARBA"/>
</dbReference>
<dbReference type="InterPro" id="IPR003953">
    <property type="entry name" value="FAD-dep_OxRdtase_2_FAD-bd"/>
</dbReference>
<evidence type="ECO:0000256" key="3">
    <source>
        <dbReference type="ARBA" id="ARBA00022827"/>
    </source>
</evidence>
<proteinExistence type="predicted"/>
<feature type="domain" description="FAD-dependent oxidoreductase 2 FAD-binding" evidence="5">
    <location>
        <begin position="7"/>
        <end position="446"/>
    </location>
</feature>
<dbReference type="Gene3D" id="3.50.50.60">
    <property type="entry name" value="FAD/NAD(P)-binding domain"/>
    <property type="match status" value="1"/>
</dbReference>
<evidence type="ECO:0000256" key="2">
    <source>
        <dbReference type="ARBA" id="ARBA00022630"/>
    </source>
</evidence>
<gene>
    <name evidence="6" type="ORF">SAMN05216201_11723</name>
</gene>
<evidence type="ECO:0000259" key="5">
    <source>
        <dbReference type="Pfam" id="PF00890"/>
    </source>
</evidence>
<dbReference type="RefSeq" id="WP_212633250.1">
    <property type="nucleotide sequence ID" value="NZ_FNZE01000017.1"/>
</dbReference>
<evidence type="ECO:0000256" key="4">
    <source>
        <dbReference type="ARBA" id="ARBA00023002"/>
    </source>
</evidence>
<dbReference type="InterPro" id="IPR050315">
    <property type="entry name" value="FAD-oxidoreductase_2"/>
</dbReference>
<dbReference type="InterPro" id="IPR036188">
    <property type="entry name" value="FAD/NAD-bd_sf"/>
</dbReference>
<evidence type="ECO:0000313" key="6">
    <source>
        <dbReference type="EMBL" id="SEJ76400.1"/>
    </source>
</evidence>